<proteinExistence type="predicted"/>
<name>A0AAE3ECY5_9FIRM</name>
<comment type="caution">
    <text evidence="1">The sequence shown here is derived from an EMBL/GenBank/DDBJ whole genome shotgun (WGS) entry which is preliminary data.</text>
</comment>
<organism evidence="1 2">
    <name type="scientific">Hominifimenecus microfluidus</name>
    <dbReference type="NCBI Taxonomy" id="2885348"/>
    <lineage>
        <taxon>Bacteria</taxon>
        <taxon>Bacillati</taxon>
        <taxon>Bacillota</taxon>
        <taxon>Clostridia</taxon>
        <taxon>Lachnospirales</taxon>
        <taxon>Lachnospiraceae</taxon>
        <taxon>Hominifimenecus</taxon>
    </lineage>
</organism>
<accession>A0AAE3ECY5</accession>
<reference evidence="1" key="1">
    <citation type="submission" date="2021-10" db="EMBL/GenBank/DDBJ databases">
        <title>Anaerobic single-cell dispensing facilitates the cultivation of human gut bacteria.</title>
        <authorList>
            <person name="Afrizal A."/>
        </authorList>
    </citation>
    <scope>NUCLEOTIDE SEQUENCE</scope>
    <source>
        <strain evidence="1">CLA-AA-H215</strain>
    </source>
</reference>
<dbReference type="RefSeq" id="WP_308454550.1">
    <property type="nucleotide sequence ID" value="NZ_JAJEQR010000049.1"/>
</dbReference>
<protein>
    <submittedName>
        <fullName evidence="1">GNAT family acetyltransferase</fullName>
    </submittedName>
</protein>
<dbReference type="AlphaFoldDB" id="A0AAE3ECY5"/>
<evidence type="ECO:0000313" key="1">
    <source>
        <dbReference type="EMBL" id="MCC2232065.1"/>
    </source>
</evidence>
<keyword evidence="2" id="KW-1185">Reference proteome</keyword>
<dbReference type="EMBL" id="JAJEQR010000049">
    <property type="protein sequence ID" value="MCC2232065.1"/>
    <property type="molecule type" value="Genomic_DNA"/>
</dbReference>
<gene>
    <name evidence="1" type="ORF">LKD81_13845</name>
</gene>
<evidence type="ECO:0000313" key="2">
    <source>
        <dbReference type="Proteomes" id="UP001198182"/>
    </source>
</evidence>
<dbReference type="Proteomes" id="UP001198182">
    <property type="component" value="Unassembled WGS sequence"/>
</dbReference>
<sequence length="99" mass="11731">MINDEDVLSINFLKKQNYTGSYRGMRYILMKKTVKDEDDKEENFLTAVIWPQPMNYENSSPESRTEKTFSFTNEGRKEAIEWLNASYESGREIWDRAGF</sequence>